<proteinExistence type="inferred from homology"/>
<dbReference type="RefSeq" id="WP_276091748.1">
    <property type="nucleotide sequence ID" value="NZ_JARJBC010000001.1"/>
</dbReference>
<dbReference type="SUPFAM" id="SSF48576">
    <property type="entry name" value="Terpenoid synthases"/>
    <property type="match status" value="2"/>
</dbReference>
<keyword evidence="3" id="KW-0808">Transferase</keyword>
<evidence type="ECO:0000256" key="3">
    <source>
        <dbReference type="ARBA" id="ARBA00022679"/>
    </source>
</evidence>
<evidence type="ECO:0000256" key="6">
    <source>
        <dbReference type="SAM" id="MobiDB-lite"/>
    </source>
</evidence>
<comment type="caution">
    <text evidence="7">The sequence shown here is derived from an EMBL/GenBank/DDBJ whole genome shotgun (WGS) entry which is preliminary data.</text>
</comment>
<organism evidence="7 8">
    <name type="scientific">Streptomyces silvisoli</name>
    <dbReference type="NCBI Taxonomy" id="3034235"/>
    <lineage>
        <taxon>Bacteria</taxon>
        <taxon>Bacillati</taxon>
        <taxon>Actinomycetota</taxon>
        <taxon>Actinomycetes</taxon>
        <taxon>Kitasatosporales</taxon>
        <taxon>Streptomycetaceae</taxon>
        <taxon>Streptomyces</taxon>
    </lineage>
</organism>
<keyword evidence="5" id="KW-0460">Magnesium</keyword>
<evidence type="ECO:0000313" key="8">
    <source>
        <dbReference type="Proteomes" id="UP001216579"/>
    </source>
</evidence>
<dbReference type="Pfam" id="PF00348">
    <property type="entry name" value="polyprenyl_synt"/>
    <property type="match status" value="1"/>
</dbReference>
<dbReference type="InterPro" id="IPR000092">
    <property type="entry name" value="Polyprenyl_synt"/>
</dbReference>
<gene>
    <name evidence="7" type="ORF">P3G67_01205</name>
</gene>
<evidence type="ECO:0000313" key="7">
    <source>
        <dbReference type="EMBL" id="MDF3287873.1"/>
    </source>
</evidence>
<reference evidence="7 8" key="1">
    <citation type="submission" date="2023-03" db="EMBL/GenBank/DDBJ databases">
        <title>Draft genome sequence of Streptomyces sp. RB6PN23 isolated from peat swamp forest in Thailand.</title>
        <authorList>
            <person name="Klaysubun C."/>
            <person name="Duangmal K."/>
        </authorList>
    </citation>
    <scope>NUCLEOTIDE SEQUENCE [LARGE SCALE GENOMIC DNA]</scope>
    <source>
        <strain evidence="7 8">RB6PN23</strain>
    </source>
</reference>
<keyword evidence="8" id="KW-1185">Reference proteome</keyword>
<evidence type="ECO:0000256" key="1">
    <source>
        <dbReference type="ARBA" id="ARBA00001946"/>
    </source>
</evidence>
<comment type="cofactor">
    <cofactor evidence="1">
        <name>Mg(2+)</name>
        <dbReference type="ChEBI" id="CHEBI:18420"/>
    </cofactor>
</comment>
<dbReference type="PROSITE" id="PS00444">
    <property type="entry name" value="POLYPRENYL_SYNTHASE_2"/>
    <property type="match status" value="1"/>
</dbReference>
<evidence type="ECO:0000256" key="5">
    <source>
        <dbReference type="ARBA" id="ARBA00022842"/>
    </source>
</evidence>
<dbReference type="InterPro" id="IPR008949">
    <property type="entry name" value="Isoprenoid_synthase_dom_sf"/>
</dbReference>
<dbReference type="SFLD" id="SFLDS00005">
    <property type="entry name" value="Isoprenoid_Synthase_Type_I"/>
    <property type="match status" value="1"/>
</dbReference>
<evidence type="ECO:0000256" key="2">
    <source>
        <dbReference type="ARBA" id="ARBA00006706"/>
    </source>
</evidence>
<protein>
    <submittedName>
        <fullName evidence="7">Polyprenyl synthetase family protein</fullName>
    </submittedName>
</protein>
<accession>A0ABT5ZFV7</accession>
<comment type="similarity">
    <text evidence="2">Belongs to the FPP/GGPP synthase family.</text>
</comment>
<dbReference type="Proteomes" id="UP001216579">
    <property type="component" value="Unassembled WGS sequence"/>
</dbReference>
<dbReference type="PANTHER" id="PTHR12001">
    <property type="entry name" value="GERANYLGERANYL PYROPHOSPHATE SYNTHASE"/>
    <property type="match status" value="1"/>
</dbReference>
<name>A0ABT5ZFV7_9ACTN</name>
<dbReference type="EMBL" id="JARJBC010000001">
    <property type="protein sequence ID" value="MDF3287873.1"/>
    <property type="molecule type" value="Genomic_DNA"/>
</dbReference>
<dbReference type="CDD" id="cd00685">
    <property type="entry name" value="Trans_IPPS_HT"/>
    <property type="match status" value="1"/>
</dbReference>
<dbReference type="InterPro" id="IPR033749">
    <property type="entry name" value="Polyprenyl_synt_CS"/>
</dbReference>
<sequence>MAADLRRVREVIGPVRIPGRPDLAGLVGERSESTRRWVRPTLALLSYYALSGPDRPADERVVRCAAAVELIHVGSLYHDDVIDQAKQRRGEPSHNALWGSGLAVLGGDFVLLHALGLLAEHDSRVTLAGVLAGEEMCAGMVAEAADRYLRSRSEGSYWRAIGGKTAALLSLSCRLGAMLAGQGTEQEEALARFGHRLGLSYQLRDDILDLTAAPGQLGKPVNNDLVEGVYTLPVLWALTREPRLAPLLRRGITRHEAARARDLVLACGAVADAQARANELLRESLDLLGTMPDRFSVRAALADYARAVLSPPAPSGDVPPPRTPVRTPPPRVNAHQERARKHVTGWLRDTGLAVTPEELNHHRWVDVVDGCARWFPDADADVLEPLSCLVTWAAVLDDLFDDPALREPQDIAALHRGLTVMLHQDAGAHGAIARAWAELLPRLCRNRSTAWRQRMIGHVEEWFAACACEAEHRVSGYLPGVADYLPLRMAASGWDLAVDVLDLTLDEEIPPSVRDHPFVRRIEQLAALAGLARNDLETLDRDEAAGSPYNLVRAVRQETGCTREEAVETVREQAREHLDLLHATCTYAPALVRTISADPAEQAACARLVASATDRLTLMLDWQRHSARFRGAADPAATNLARLRAEIALRTGP</sequence>
<dbReference type="PANTHER" id="PTHR12001:SF69">
    <property type="entry name" value="ALL TRANS-POLYPRENYL-DIPHOSPHATE SYNTHASE PDSS1"/>
    <property type="match status" value="1"/>
</dbReference>
<dbReference type="Pfam" id="PF19086">
    <property type="entry name" value="Terpene_syn_C_2"/>
    <property type="match status" value="1"/>
</dbReference>
<feature type="compositionally biased region" description="Pro residues" evidence="6">
    <location>
        <begin position="311"/>
        <end position="331"/>
    </location>
</feature>
<evidence type="ECO:0000256" key="4">
    <source>
        <dbReference type="ARBA" id="ARBA00022723"/>
    </source>
</evidence>
<keyword evidence="4" id="KW-0479">Metal-binding</keyword>
<dbReference type="Gene3D" id="1.10.600.10">
    <property type="entry name" value="Farnesyl Diphosphate Synthase"/>
    <property type="match status" value="2"/>
</dbReference>
<feature type="region of interest" description="Disordered" evidence="6">
    <location>
        <begin position="310"/>
        <end position="338"/>
    </location>
</feature>